<dbReference type="Gene3D" id="3.30.70.330">
    <property type="match status" value="1"/>
</dbReference>
<keyword evidence="4" id="KW-1185">Reference proteome</keyword>
<proteinExistence type="predicted"/>
<gene>
    <name evidence="3" type="ORF">K7432_018094</name>
</gene>
<dbReference type="SUPFAM" id="SSF54928">
    <property type="entry name" value="RNA-binding domain, RBD"/>
    <property type="match status" value="1"/>
</dbReference>
<dbReference type="EMBL" id="JASJQH010005027">
    <property type="protein sequence ID" value="KAK9751755.1"/>
    <property type="molecule type" value="Genomic_DNA"/>
</dbReference>
<reference evidence="3 4" key="1">
    <citation type="submission" date="2023-04" db="EMBL/GenBank/DDBJ databases">
        <title>Genome of Basidiobolus ranarum AG-B5.</title>
        <authorList>
            <person name="Stajich J.E."/>
            <person name="Carter-House D."/>
            <person name="Gryganskyi A."/>
        </authorList>
    </citation>
    <scope>NUCLEOTIDE SEQUENCE [LARGE SCALE GENOMIC DNA]</scope>
    <source>
        <strain evidence="3 4">AG-B5</strain>
    </source>
</reference>
<evidence type="ECO:0000313" key="3">
    <source>
        <dbReference type="EMBL" id="KAK9751755.1"/>
    </source>
</evidence>
<evidence type="ECO:0000259" key="2">
    <source>
        <dbReference type="PROSITE" id="PS50102"/>
    </source>
</evidence>
<organism evidence="3 4">
    <name type="scientific">Basidiobolus ranarum</name>
    <dbReference type="NCBI Taxonomy" id="34480"/>
    <lineage>
        <taxon>Eukaryota</taxon>
        <taxon>Fungi</taxon>
        <taxon>Fungi incertae sedis</taxon>
        <taxon>Zoopagomycota</taxon>
        <taxon>Entomophthoromycotina</taxon>
        <taxon>Basidiobolomycetes</taxon>
        <taxon>Basidiobolales</taxon>
        <taxon>Basidiobolaceae</taxon>
        <taxon>Basidiobolus</taxon>
    </lineage>
</organism>
<feature type="domain" description="RRM" evidence="2">
    <location>
        <begin position="23"/>
        <end position="93"/>
    </location>
</feature>
<protein>
    <recommendedName>
        <fullName evidence="2">RRM domain-containing protein</fullName>
    </recommendedName>
</protein>
<sequence>MFAVLRNINPSPMQKLVRAYATKNIFVGNLSNFTTAEDLESIFGKYGKVGAIRRPNARYGFVEMEGAEAEKAAKFLNGHIHSKHQWSVKLAKTSSKRDTYAWSAKKF</sequence>
<name>A0ABR2WCK8_9FUNG</name>
<accession>A0ABR2WCK8</accession>
<dbReference type="PANTHER" id="PTHR23147">
    <property type="entry name" value="SERINE/ARGININE RICH SPLICING FACTOR"/>
    <property type="match status" value="1"/>
</dbReference>
<dbReference type="InterPro" id="IPR050907">
    <property type="entry name" value="SRSF"/>
</dbReference>
<keyword evidence="1" id="KW-0694">RNA-binding</keyword>
<dbReference type="InterPro" id="IPR012677">
    <property type="entry name" value="Nucleotide-bd_a/b_plait_sf"/>
</dbReference>
<dbReference type="Pfam" id="PF00076">
    <property type="entry name" value="RRM_1"/>
    <property type="match status" value="1"/>
</dbReference>
<dbReference type="SMART" id="SM00360">
    <property type="entry name" value="RRM"/>
    <property type="match status" value="1"/>
</dbReference>
<dbReference type="PROSITE" id="PS50102">
    <property type="entry name" value="RRM"/>
    <property type="match status" value="1"/>
</dbReference>
<evidence type="ECO:0000313" key="4">
    <source>
        <dbReference type="Proteomes" id="UP001479436"/>
    </source>
</evidence>
<dbReference type="InterPro" id="IPR035979">
    <property type="entry name" value="RBD_domain_sf"/>
</dbReference>
<dbReference type="InterPro" id="IPR000504">
    <property type="entry name" value="RRM_dom"/>
</dbReference>
<dbReference type="Proteomes" id="UP001479436">
    <property type="component" value="Unassembled WGS sequence"/>
</dbReference>
<comment type="caution">
    <text evidence="3">The sequence shown here is derived from an EMBL/GenBank/DDBJ whole genome shotgun (WGS) entry which is preliminary data.</text>
</comment>
<evidence type="ECO:0000256" key="1">
    <source>
        <dbReference type="PROSITE-ProRule" id="PRU00176"/>
    </source>
</evidence>